<evidence type="ECO:0000256" key="8">
    <source>
        <dbReference type="ARBA" id="ARBA00022771"/>
    </source>
</evidence>
<dbReference type="Gene3D" id="3.30.40.10">
    <property type="entry name" value="Zinc/RING finger domain, C3HC4 (zinc finger)"/>
    <property type="match status" value="1"/>
</dbReference>
<evidence type="ECO:0000256" key="9">
    <source>
        <dbReference type="ARBA" id="ARBA00022786"/>
    </source>
</evidence>
<keyword evidence="12 16" id="KW-0472">Membrane</keyword>
<dbReference type="Proteomes" id="UP000241394">
    <property type="component" value="Chromosome LG24"/>
</dbReference>
<evidence type="ECO:0000256" key="4">
    <source>
        <dbReference type="ARBA" id="ARBA00012483"/>
    </source>
</evidence>
<keyword evidence="10" id="KW-0862">Zinc</keyword>
<feature type="transmembrane region" description="Helical" evidence="16">
    <location>
        <begin position="6"/>
        <end position="31"/>
    </location>
</feature>
<evidence type="ECO:0000313" key="18">
    <source>
        <dbReference type="EMBL" id="PSR92963.1"/>
    </source>
</evidence>
<dbReference type="PROSITE" id="PS50089">
    <property type="entry name" value="ZF_RING_2"/>
    <property type="match status" value="1"/>
</dbReference>
<keyword evidence="8 14" id="KW-0863">Zinc-finger</keyword>
<evidence type="ECO:0000256" key="1">
    <source>
        <dbReference type="ARBA" id="ARBA00000900"/>
    </source>
</evidence>
<keyword evidence="11 16" id="KW-1133">Transmembrane helix</keyword>
<proteinExistence type="inferred from homology"/>
<evidence type="ECO:0000256" key="6">
    <source>
        <dbReference type="ARBA" id="ARBA00022692"/>
    </source>
</evidence>
<evidence type="ECO:0000256" key="13">
    <source>
        <dbReference type="ARBA" id="ARBA00024209"/>
    </source>
</evidence>
<accession>A0A2R6PKW4</accession>
<keyword evidence="6 16" id="KW-0812">Transmembrane</keyword>
<dbReference type="Pfam" id="PF13639">
    <property type="entry name" value="zf-RING_2"/>
    <property type="match status" value="1"/>
</dbReference>
<sequence length="224" mass="24961">MISSGVNLVMTVIGFAVSTLFIIFICTRLVCTRMQLNASRRSFPIAARSDLSILERSLHGLDPLTVANFPTKKYSDSFSSNTKDAQCTVCLSEYDEEDILRILPYCGHSFHTTCIDKWLLQHSTCPVCRISLRMIPDKKPMQPMFSSAIQSQYGTEPLSPHSYHCLSTSPHRADRERRMEPIQENLFASESNVAEAGDNITISIEGSQTTNDSGNKQVDSPSSM</sequence>
<evidence type="ECO:0000256" key="3">
    <source>
        <dbReference type="ARBA" id="ARBA00004906"/>
    </source>
</evidence>
<comment type="similarity">
    <text evidence="13">Belongs to the RING-type zinc finger family. ATL subfamily.</text>
</comment>
<comment type="pathway">
    <text evidence="3">Protein modification; protein ubiquitination.</text>
</comment>
<dbReference type="FunFam" id="3.30.40.10:FF:000187">
    <property type="entry name" value="E3 ubiquitin-protein ligase ATL6"/>
    <property type="match status" value="1"/>
</dbReference>
<gene>
    <name evidence="18" type="ORF">CEY00_Acc27567</name>
</gene>
<reference evidence="19" key="2">
    <citation type="journal article" date="2018" name="BMC Genomics">
        <title>A manually annotated Actinidia chinensis var. chinensis (kiwifruit) genome highlights the challenges associated with draft genomes and gene prediction in plants.</title>
        <authorList>
            <person name="Pilkington S.M."/>
            <person name="Crowhurst R."/>
            <person name="Hilario E."/>
            <person name="Nardozza S."/>
            <person name="Fraser L."/>
            <person name="Peng Y."/>
            <person name="Gunaseelan K."/>
            <person name="Simpson R."/>
            <person name="Tahir J."/>
            <person name="Deroles S.C."/>
            <person name="Templeton K."/>
            <person name="Luo Z."/>
            <person name="Davy M."/>
            <person name="Cheng C."/>
            <person name="McNeilage M."/>
            <person name="Scaglione D."/>
            <person name="Liu Y."/>
            <person name="Zhang Q."/>
            <person name="Datson P."/>
            <person name="De Silva N."/>
            <person name="Gardiner S.E."/>
            <person name="Bassett H."/>
            <person name="Chagne D."/>
            <person name="McCallum J."/>
            <person name="Dzierzon H."/>
            <person name="Deng C."/>
            <person name="Wang Y.Y."/>
            <person name="Barron L."/>
            <person name="Manako K."/>
            <person name="Bowen J."/>
            <person name="Foster T.M."/>
            <person name="Erridge Z.A."/>
            <person name="Tiffin H."/>
            <person name="Waite C.N."/>
            <person name="Davies K.M."/>
            <person name="Grierson E.P."/>
            <person name="Laing W.A."/>
            <person name="Kirk R."/>
            <person name="Chen X."/>
            <person name="Wood M."/>
            <person name="Montefiori M."/>
            <person name="Brummell D.A."/>
            <person name="Schwinn K.E."/>
            <person name="Catanach A."/>
            <person name="Fullerton C."/>
            <person name="Li D."/>
            <person name="Meiyalaghan S."/>
            <person name="Nieuwenhuizen N."/>
            <person name="Read N."/>
            <person name="Prakash R."/>
            <person name="Hunter D."/>
            <person name="Zhang H."/>
            <person name="McKenzie M."/>
            <person name="Knabel M."/>
            <person name="Harris A."/>
            <person name="Allan A.C."/>
            <person name="Gleave A."/>
            <person name="Chen A."/>
            <person name="Janssen B.J."/>
            <person name="Plunkett B."/>
            <person name="Ampomah-Dwamena C."/>
            <person name="Voogd C."/>
            <person name="Leif D."/>
            <person name="Lafferty D."/>
            <person name="Souleyre E.J.F."/>
            <person name="Varkonyi-Gasic E."/>
            <person name="Gambi F."/>
            <person name="Hanley J."/>
            <person name="Yao J.L."/>
            <person name="Cheung J."/>
            <person name="David K.M."/>
            <person name="Warren B."/>
            <person name="Marsh K."/>
            <person name="Snowden K.C."/>
            <person name="Lin-Wang K."/>
            <person name="Brian L."/>
            <person name="Martinez-Sanchez M."/>
            <person name="Wang M."/>
            <person name="Ileperuma N."/>
            <person name="Macnee N."/>
            <person name="Campin R."/>
            <person name="McAtee P."/>
            <person name="Drummond R.S.M."/>
            <person name="Espley R.V."/>
            <person name="Ireland H.S."/>
            <person name="Wu R."/>
            <person name="Atkinson R.G."/>
            <person name="Karunairetnam S."/>
            <person name="Bulley S."/>
            <person name="Chunkath S."/>
            <person name="Hanley Z."/>
            <person name="Storey R."/>
            <person name="Thrimawithana A.H."/>
            <person name="Thomson S."/>
            <person name="David C."/>
            <person name="Testolin R."/>
            <person name="Huang H."/>
            <person name="Hellens R.P."/>
            <person name="Schaffer R.J."/>
        </authorList>
    </citation>
    <scope>NUCLEOTIDE SEQUENCE [LARGE SCALE GENOMIC DNA]</scope>
    <source>
        <strain evidence="19">cv. Red5</strain>
    </source>
</reference>
<dbReference type="InterPro" id="IPR013083">
    <property type="entry name" value="Znf_RING/FYVE/PHD"/>
</dbReference>
<evidence type="ECO:0000256" key="5">
    <source>
        <dbReference type="ARBA" id="ARBA00022679"/>
    </source>
</evidence>
<dbReference type="PANTHER" id="PTHR47035:SF3">
    <property type="entry name" value="OS11G0150450 PROTEIN"/>
    <property type="match status" value="1"/>
</dbReference>
<keyword evidence="5" id="KW-0808">Transferase</keyword>
<dbReference type="Gramene" id="PSR92963">
    <property type="protein sequence ID" value="PSR92963"/>
    <property type="gene ID" value="CEY00_Acc27567"/>
</dbReference>
<dbReference type="GO" id="GO:0061630">
    <property type="term" value="F:ubiquitin protein ligase activity"/>
    <property type="evidence" value="ECO:0007669"/>
    <property type="project" value="UniProtKB-EC"/>
</dbReference>
<reference evidence="18 19" key="1">
    <citation type="submission" date="2017-07" db="EMBL/GenBank/DDBJ databases">
        <title>An improved, manually edited Actinidia chinensis var. chinensis (kiwifruit) genome highlights the challenges associated with draft genomes and gene prediction in plants.</title>
        <authorList>
            <person name="Pilkington S."/>
            <person name="Crowhurst R."/>
            <person name="Hilario E."/>
            <person name="Nardozza S."/>
            <person name="Fraser L."/>
            <person name="Peng Y."/>
            <person name="Gunaseelan K."/>
            <person name="Simpson R."/>
            <person name="Tahir J."/>
            <person name="Deroles S."/>
            <person name="Templeton K."/>
            <person name="Luo Z."/>
            <person name="Davy M."/>
            <person name="Cheng C."/>
            <person name="Mcneilage M."/>
            <person name="Scaglione D."/>
            <person name="Liu Y."/>
            <person name="Zhang Q."/>
            <person name="Datson P."/>
            <person name="De Silva N."/>
            <person name="Gardiner S."/>
            <person name="Bassett H."/>
            <person name="Chagne D."/>
            <person name="Mccallum J."/>
            <person name="Dzierzon H."/>
            <person name="Deng C."/>
            <person name="Wang Y.-Y."/>
            <person name="Barron N."/>
            <person name="Manako K."/>
            <person name="Bowen J."/>
            <person name="Foster T."/>
            <person name="Erridge Z."/>
            <person name="Tiffin H."/>
            <person name="Waite C."/>
            <person name="Davies K."/>
            <person name="Grierson E."/>
            <person name="Laing W."/>
            <person name="Kirk R."/>
            <person name="Chen X."/>
            <person name="Wood M."/>
            <person name="Montefiori M."/>
            <person name="Brummell D."/>
            <person name="Schwinn K."/>
            <person name="Catanach A."/>
            <person name="Fullerton C."/>
            <person name="Li D."/>
            <person name="Meiyalaghan S."/>
            <person name="Nieuwenhuizen N."/>
            <person name="Read N."/>
            <person name="Prakash R."/>
            <person name="Hunter D."/>
            <person name="Zhang H."/>
            <person name="Mckenzie M."/>
            <person name="Knabel M."/>
            <person name="Harris A."/>
            <person name="Allan A."/>
            <person name="Chen A."/>
            <person name="Janssen B."/>
            <person name="Plunkett B."/>
            <person name="Dwamena C."/>
            <person name="Voogd C."/>
            <person name="Leif D."/>
            <person name="Lafferty D."/>
            <person name="Souleyre E."/>
            <person name="Varkonyi-Gasic E."/>
            <person name="Gambi F."/>
            <person name="Hanley J."/>
            <person name="Yao J.-L."/>
            <person name="Cheung J."/>
            <person name="David K."/>
            <person name="Warren B."/>
            <person name="Marsh K."/>
            <person name="Snowden K."/>
            <person name="Lin-Wang K."/>
            <person name="Brian L."/>
            <person name="Martinez-Sanchez M."/>
            <person name="Wang M."/>
            <person name="Ileperuma N."/>
            <person name="Macnee N."/>
            <person name="Campin R."/>
            <person name="Mcatee P."/>
            <person name="Drummond R."/>
            <person name="Espley R."/>
            <person name="Ireland H."/>
            <person name="Wu R."/>
            <person name="Atkinson R."/>
            <person name="Karunairetnam S."/>
            <person name="Bulley S."/>
            <person name="Chunkath S."/>
            <person name="Hanley Z."/>
            <person name="Storey R."/>
            <person name="Thrimawithana A."/>
            <person name="Thomson S."/>
            <person name="David C."/>
            <person name="Testolin R."/>
        </authorList>
    </citation>
    <scope>NUCLEOTIDE SEQUENCE [LARGE SCALE GENOMIC DNA]</scope>
    <source>
        <strain evidence="19">cv. Red5</strain>
        <tissue evidence="18">Young leaf</tissue>
    </source>
</reference>
<dbReference type="STRING" id="1590841.A0A2R6PKW4"/>
<dbReference type="InterPro" id="IPR053070">
    <property type="entry name" value="RING-type_E3_ubiquitin-ligase"/>
</dbReference>
<organism evidence="18 19">
    <name type="scientific">Actinidia chinensis var. chinensis</name>
    <name type="common">Chinese soft-hair kiwi</name>
    <dbReference type="NCBI Taxonomy" id="1590841"/>
    <lineage>
        <taxon>Eukaryota</taxon>
        <taxon>Viridiplantae</taxon>
        <taxon>Streptophyta</taxon>
        <taxon>Embryophyta</taxon>
        <taxon>Tracheophyta</taxon>
        <taxon>Spermatophyta</taxon>
        <taxon>Magnoliopsida</taxon>
        <taxon>eudicotyledons</taxon>
        <taxon>Gunneridae</taxon>
        <taxon>Pentapetalae</taxon>
        <taxon>asterids</taxon>
        <taxon>Ericales</taxon>
        <taxon>Actinidiaceae</taxon>
        <taxon>Actinidia</taxon>
    </lineage>
</organism>
<feature type="domain" description="RING-type" evidence="17">
    <location>
        <begin position="87"/>
        <end position="129"/>
    </location>
</feature>
<comment type="catalytic activity">
    <reaction evidence="1">
        <text>S-ubiquitinyl-[E2 ubiquitin-conjugating enzyme]-L-cysteine + [acceptor protein]-L-lysine = [E2 ubiquitin-conjugating enzyme]-L-cysteine + N(6)-ubiquitinyl-[acceptor protein]-L-lysine.</text>
        <dbReference type="EC" id="2.3.2.27"/>
    </reaction>
</comment>
<evidence type="ECO:0000259" key="17">
    <source>
        <dbReference type="PROSITE" id="PS50089"/>
    </source>
</evidence>
<evidence type="ECO:0000256" key="15">
    <source>
        <dbReference type="SAM" id="MobiDB-lite"/>
    </source>
</evidence>
<evidence type="ECO:0000256" key="11">
    <source>
        <dbReference type="ARBA" id="ARBA00022989"/>
    </source>
</evidence>
<dbReference type="SUPFAM" id="SSF57850">
    <property type="entry name" value="RING/U-box"/>
    <property type="match status" value="1"/>
</dbReference>
<dbReference type="GO" id="GO:0008270">
    <property type="term" value="F:zinc ion binding"/>
    <property type="evidence" value="ECO:0007669"/>
    <property type="project" value="UniProtKB-KW"/>
</dbReference>
<dbReference type="SMART" id="SM00184">
    <property type="entry name" value="RING"/>
    <property type="match status" value="1"/>
</dbReference>
<evidence type="ECO:0000313" key="19">
    <source>
        <dbReference type="Proteomes" id="UP000241394"/>
    </source>
</evidence>
<dbReference type="OMA" id="AGPIMAH"/>
<dbReference type="PANTHER" id="PTHR47035">
    <property type="entry name" value="OS11G0150450 PROTEIN"/>
    <property type="match status" value="1"/>
</dbReference>
<keyword evidence="9" id="KW-0833">Ubl conjugation pathway</keyword>
<protein>
    <recommendedName>
        <fullName evidence="4">RING-type E3 ubiquitin transferase</fullName>
        <ecNumber evidence="4">2.3.2.27</ecNumber>
    </recommendedName>
</protein>
<dbReference type="InterPro" id="IPR001841">
    <property type="entry name" value="Znf_RING"/>
</dbReference>
<evidence type="ECO:0000256" key="12">
    <source>
        <dbReference type="ARBA" id="ARBA00023136"/>
    </source>
</evidence>
<evidence type="ECO:0000256" key="7">
    <source>
        <dbReference type="ARBA" id="ARBA00022723"/>
    </source>
</evidence>
<dbReference type="EC" id="2.3.2.27" evidence="4"/>
<name>A0A2R6PKW4_ACTCC</name>
<dbReference type="InParanoid" id="A0A2R6PKW4"/>
<evidence type="ECO:0000256" key="2">
    <source>
        <dbReference type="ARBA" id="ARBA00004167"/>
    </source>
</evidence>
<comment type="caution">
    <text evidence="18">The sequence shown here is derived from an EMBL/GenBank/DDBJ whole genome shotgun (WGS) entry which is preliminary data.</text>
</comment>
<evidence type="ECO:0000256" key="14">
    <source>
        <dbReference type="PROSITE-ProRule" id="PRU00175"/>
    </source>
</evidence>
<evidence type="ECO:0000256" key="10">
    <source>
        <dbReference type="ARBA" id="ARBA00022833"/>
    </source>
</evidence>
<dbReference type="OrthoDB" id="8062037at2759"/>
<dbReference type="EMBL" id="NKQK01000024">
    <property type="protein sequence ID" value="PSR92963.1"/>
    <property type="molecule type" value="Genomic_DNA"/>
</dbReference>
<feature type="region of interest" description="Disordered" evidence="15">
    <location>
        <begin position="203"/>
        <end position="224"/>
    </location>
</feature>
<keyword evidence="7" id="KW-0479">Metal-binding</keyword>
<dbReference type="CDD" id="cd16461">
    <property type="entry name" value="RING-H2_EL5-like"/>
    <property type="match status" value="1"/>
</dbReference>
<comment type="subcellular location">
    <subcellularLocation>
        <location evidence="2">Membrane</location>
        <topology evidence="2">Single-pass membrane protein</topology>
    </subcellularLocation>
</comment>
<dbReference type="GO" id="GO:0016020">
    <property type="term" value="C:membrane"/>
    <property type="evidence" value="ECO:0007669"/>
    <property type="project" value="UniProtKB-SubCell"/>
</dbReference>
<evidence type="ECO:0000256" key="16">
    <source>
        <dbReference type="SAM" id="Phobius"/>
    </source>
</evidence>
<dbReference type="AlphaFoldDB" id="A0A2R6PKW4"/>
<keyword evidence="19" id="KW-1185">Reference proteome</keyword>